<dbReference type="InterPro" id="IPR036259">
    <property type="entry name" value="MFS_trans_sf"/>
</dbReference>
<dbReference type="KEGG" id="sphv:F9278_41990"/>
<proteinExistence type="predicted"/>
<dbReference type="AlphaFoldDB" id="A0A5P8KEB2"/>
<reference evidence="2 3" key="1">
    <citation type="submission" date="2019-10" db="EMBL/GenBank/DDBJ databases">
        <title>Streptomyces sp. strain GY16 isolated from leaves of Broussonetia papyrifera.</title>
        <authorList>
            <person name="Mo P."/>
        </authorList>
    </citation>
    <scope>NUCLEOTIDE SEQUENCE [LARGE SCALE GENOMIC DNA]</scope>
    <source>
        <strain evidence="2 3">GY16</strain>
    </source>
</reference>
<dbReference type="SUPFAM" id="SSF103473">
    <property type="entry name" value="MFS general substrate transporter"/>
    <property type="match status" value="1"/>
</dbReference>
<name>A0A5P8KEB2_9ACTN</name>
<protein>
    <submittedName>
        <fullName evidence="2">MFS transporter</fullName>
    </submittedName>
</protein>
<evidence type="ECO:0000313" key="3">
    <source>
        <dbReference type="Proteomes" id="UP000327294"/>
    </source>
</evidence>
<dbReference type="Gene3D" id="1.20.1720.10">
    <property type="entry name" value="Multidrug resistance protein D"/>
    <property type="match status" value="1"/>
</dbReference>
<dbReference type="Proteomes" id="UP000327294">
    <property type="component" value="Chromosome"/>
</dbReference>
<evidence type="ECO:0000256" key="1">
    <source>
        <dbReference type="SAM" id="MobiDB-lite"/>
    </source>
</evidence>
<dbReference type="EMBL" id="CP045096">
    <property type="protein sequence ID" value="QFR01674.1"/>
    <property type="molecule type" value="Genomic_DNA"/>
</dbReference>
<gene>
    <name evidence="2" type="ORF">F9278_41990</name>
</gene>
<accession>A0A5P8KEB2</accession>
<evidence type="ECO:0000313" key="2">
    <source>
        <dbReference type="EMBL" id="QFR01674.1"/>
    </source>
</evidence>
<organism evidence="2 3">
    <name type="scientific">Streptomyces phaeolivaceus</name>
    <dbReference type="NCBI Taxonomy" id="2653200"/>
    <lineage>
        <taxon>Bacteria</taxon>
        <taxon>Bacillati</taxon>
        <taxon>Actinomycetota</taxon>
        <taxon>Actinomycetes</taxon>
        <taxon>Kitasatosporales</taxon>
        <taxon>Streptomycetaceae</taxon>
        <taxon>Streptomyces</taxon>
    </lineage>
</organism>
<dbReference type="RefSeq" id="WP_152173001.1">
    <property type="nucleotide sequence ID" value="NZ_CP045096.1"/>
</dbReference>
<keyword evidence="3" id="KW-1185">Reference proteome</keyword>
<sequence>MVAQSLVATINLAIPELPTIGPNPSPTELPWMVDTHVIVFAGLLIPAAAPGDRFGRKGVLLTGLGLFGTGSGGVCAGRRTRREEPSGPRVELNRGVPHRSPTAR</sequence>
<feature type="region of interest" description="Disordered" evidence="1">
    <location>
        <begin position="72"/>
        <end position="104"/>
    </location>
</feature>